<protein>
    <submittedName>
        <fullName evidence="1">Uncharacterized protein</fullName>
    </submittedName>
</protein>
<dbReference type="AlphaFoldDB" id="A0A553Q8W9"/>
<keyword evidence="2" id="KW-1185">Reference proteome</keyword>
<proteinExistence type="predicted"/>
<dbReference type="PANTHER" id="PTHR38706:SF3">
    <property type="entry name" value="SI:CH211-198C19.1"/>
    <property type="match status" value="1"/>
</dbReference>
<accession>A0A553Q8W9</accession>
<name>A0A553Q8W9_9TELE</name>
<comment type="caution">
    <text evidence="1">The sequence shown here is derived from an EMBL/GenBank/DDBJ whole genome shotgun (WGS) entry which is preliminary data.</text>
</comment>
<evidence type="ECO:0000313" key="2">
    <source>
        <dbReference type="Proteomes" id="UP000316079"/>
    </source>
</evidence>
<sequence>MPQPFDCYLTVLCKDIKHRTRAEGHQIWVSTTPTWAGSSEVDLPYEVRRYYHPQDKLSNMDRVIVALNQNKNKIEDIYISEHYHLLRTFRIGASLIDDLRWDQNLTTV</sequence>
<dbReference type="Proteomes" id="UP000316079">
    <property type="component" value="Unassembled WGS sequence"/>
</dbReference>
<dbReference type="PANTHER" id="PTHR38706">
    <property type="entry name" value="SI:CH211-198C19.1-RELATED"/>
    <property type="match status" value="1"/>
</dbReference>
<organism evidence="1 2">
    <name type="scientific">Danionella cerebrum</name>
    <dbReference type="NCBI Taxonomy" id="2873325"/>
    <lineage>
        <taxon>Eukaryota</taxon>
        <taxon>Metazoa</taxon>
        <taxon>Chordata</taxon>
        <taxon>Craniata</taxon>
        <taxon>Vertebrata</taxon>
        <taxon>Euteleostomi</taxon>
        <taxon>Actinopterygii</taxon>
        <taxon>Neopterygii</taxon>
        <taxon>Teleostei</taxon>
        <taxon>Ostariophysi</taxon>
        <taxon>Cypriniformes</taxon>
        <taxon>Danionidae</taxon>
        <taxon>Danioninae</taxon>
        <taxon>Danionella</taxon>
    </lineage>
</organism>
<reference evidence="1 2" key="1">
    <citation type="journal article" date="2019" name="Sci. Data">
        <title>Hybrid genome assembly and annotation of Danionella translucida.</title>
        <authorList>
            <person name="Kadobianskyi M."/>
            <person name="Schulze L."/>
            <person name="Schuelke M."/>
            <person name="Judkewitz B."/>
        </authorList>
    </citation>
    <scope>NUCLEOTIDE SEQUENCE [LARGE SCALE GENOMIC DNA]</scope>
    <source>
        <strain evidence="1 2">Bolton</strain>
    </source>
</reference>
<dbReference type="EMBL" id="SRMA01026222">
    <property type="protein sequence ID" value="TRY86376.1"/>
    <property type="molecule type" value="Genomic_DNA"/>
</dbReference>
<gene>
    <name evidence="1" type="ORF">DNTS_012147</name>
</gene>
<evidence type="ECO:0000313" key="1">
    <source>
        <dbReference type="EMBL" id="TRY86376.1"/>
    </source>
</evidence>
<dbReference type="OrthoDB" id="8961033at2759"/>